<evidence type="ECO:0000256" key="4">
    <source>
        <dbReference type="ARBA" id="ARBA00022741"/>
    </source>
</evidence>
<comment type="subcellular location">
    <subcellularLocation>
        <location evidence="8">Cytoplasm</location>
    </subcellularLocation>
</comment>
<comment type="similarity">
    <text evidence="1 8">Belongs to the class-II aminoacyl-tRNA synthetase family.</text>
</comment>
<dbReference type="EC" id="6.1.1.22" evidence="8"/>
<gene>
    <name evidence="8 10" type="primary">asnS</name>
    <name evidence="10" type="ORF">H8A87_07045</name>
</gene>
<name>A0ABS0U3L1_9GAMM</name>
<dbReference type="PRINTS" id="PR01042">
    <property type="entry name" value="TRNASYNTHASP"/>
</dbReference>
<keyword evidence="3 8" id="KW-0436">Ligase</keyword>
<organism evidence="10 11">
    <name type="scientific">Xenorhabdus lircayensis</name>
    <dbReference type="NCBI Taxonomy" id="2763499"/>
    <lineage>
        <taxon>Bacteria</taxon>
        <taxon>Pseudomonadati</taxon>
        <taxon>Pseudomonadota</taxon>
        <taxon>Gammaproteobacteria</taxon>
        <taxon>Enterobacterales</taxon>
        <taxon>Morganellaceae</taxon>
        <taxon>Xenorhabdus</taxon>
    </lineage>
</organism>
<dbReference type="InterPro" id="IPR002312">
    <property type="entry name" value="Asp/Asn-tRNA-synth_IIb"/>
</dbReference>
<comment type="caution">
    <text evidence="10">The sequence shown here is derived from an EMBL/GenBank/DDBJ whole genome shotgun (WGS) entry which is preliminary data.</text>
</comment>
<evidence type="ECO:0000256" key="2">
    <source>
        <dbReference type="ARBA" id="ARBA00022490"/>
    </source>
</evidence>
<evidence type="ECO:0000313" key="10">
    <source>
        <dbReference type="EMBL" id="MBI6548478.1"/>
    </source>
</evidence>
<reference evidence="10 11" key="1">
    <citation type="submission" date="2020-08" db="EMBL/GenBank/DDBJ databases">
        <title>Description of Xenorhabdus lircayensis sp. nov., the symbiotic bacterium associated with the entomopathogenic nematode Steirnernema unicornum.</title>
        <authorList>
            <person name="Castaneda-Alvarez C."/>
            <person name="Prodan S."/>
            <person name="Zamorano A."/>
            <person name="San-Blas E."/>
            <person name="Aballay E."/>
        </authorList>
    </citation>
    <scope>NUCLEOTIDE SEQUENCE [LARGE SCALE GENOMIC DNA]</scope>
    <source>
        <strain evidence="10 11">VLS</strain>
    </source>
</reference>
<keyword evidence="2 8" id="KW-0963">Cytoplasm</keyword>
<dbReference type="Pfam" id="PF01336">
    <property type="entry name" value="tRNA_anti-codon"/>
    <property type="match status" value="1"/>
</dbReference>
<dbReference type="NCBIfam" id="NF003037">
    <property type="entry name" value="PRK03932.1"/>
    <property type="match status" value="1"/>
</dbReference>
<dbReference type="CDD" id="cd00776">
    <property type="entry name" value="AsxRS_core"/>
    <property type="match status" value="1"/>
</dbReference>
<dbReference type="SUPFAM" id="SSF55681">
    <property type="entry name" value="Class II aaRS and biotin synthetases"/>
    <property type="match status" value="1"/>
</dbReference>
<dbReference type="InterPro" id="IPR004522">
    <property type="entry name" value="Asn-tRNA-ligase"/>
</dbReference>
<evidence type="ECO:0000256" key="5">
    <source>
        <dbReference type="ARBA" id="ARBA00022840"/>
    </source>
</evidence>
<sequence length="466" mass="52656">MSVAPVVDVLQGRVPVDSEVTVRGWIRTRRDSKAGISFLAVHDGSCFNPLQAVVNSNLPNYQDEVLNLTTGCSVEITGTVVKSQGKGQSFELQATKVVVVGMVDDPDTYPMAAKRHSIEYLREVAHLRPRTNLIGAVARVRHTLSQALHRFFHEKGYFWVSTPLITASDTEGAGEMFRVSTLDLQNLPRTDKGEVDFSEDFFGREAFLTVSGQLNGEAYACALSKIYTFGPTFRAENSNTSRHLAEFWMVEPEVAFADLNDIAKLSEEMLKYVFKAALEERADDLAFFAERVDSEVITRLEKFVDSDFIQLDYTDAIEILENCGQKFENPVFWGVDLASEHERYLAEKHFEAPVIMKNYPKDIKSFYMRMNEDGKTVAAMDVLAPGIGEIIGGSQREERLDMLDKRLEEMGLNKEDYWWYRDLRRYGTVPHSGFGLGFERLVAYVTGVSNVRDVIPFPRTPRNASF</sequence>
<dbReference type="InterPro" id="IPR012340">
    <property type="entry name" value="NA-bd_OB-fold"/>
</dbReference>
<dbReference type="Proteomes" id="UP000696184">
    <property type="component" value="Unassembled WGS sequence"/>
</dbReference>
<dbReference type="EMBL" id="JACOII010000028">
    <property type="protein sequence ID" value="MBI6548478.1"/>
    <property type="molecule type" value="Genomic_DNA"/>
</dbReference>
<dbReference type="NCBIfam" id="TIGR00457">
    <property type="entry name" value="asnS"/>
    <property type="match status" value="1"/>
</dbReference>
<evidence type="ECO:0000256" key="1">
    <source>
        <dbReference type="ARBA" id="ARBA00008226"/>
    </source>
</evidence>
<proteinExistence type="inferred from homology"/>
<evidence type="ECO:0000313" key="11">
    <source>
        <dbReference type="Proteomes" id="UP000696184"/>
    </source>
</evidence>
<dbReference type="Pfam" id="PF00152">
    <property type="entry name" value="tRNA-synt_2"/>
    <property type="match status" value="1"/>
</dbReference>
<keyword evidence="11" id="KW-1185">Reference proteome</keyword>
<evidence type="ECO:0000259" key="9">
    <source>
        <dbReference type="PROSITE" id="PS50862"/>
    </source>
</evidence>
<dbReference type="InterPro" id="IPR004364">
    <property type="entry name" value="Aa-tRNA-synt_II"/>
</dbReference>
<comment type="subunit">
    <text evidence="8">Homodimer.</text>
</comment>
<keyword evidence="5 8" id="KW-0067">ATP-binding</keyword>
<dbReference type="Gene3D" id="2.40.50.140">
    <property type="entry name" value="Nucleic acid-binding proteins"/>
    <property type="match status" value="1"/>
</dbReference>
<dbReference type="Gene3D" id="3.30.930.10">
    <property type="entry name" value="Bira Bifunctional Protein, Domain 2"/>
    <property type="match status" value="1"/>
</dbReference>
<protein>
    <recommendedName>
        <fullName evidence="8">Asparagine--tRNA ligase</fullName>
        <ecNumber evidence="8">6.1.1.22</ecNumber>
    </recommendedName>
    <alternativeName>
        <fullName evidence="8">Asparaginyl-tRNA synthetase</fullName>
        <shortName evidence="8">AsnRS</shortName>
    </alternativeName>
</protein>
<dbReference type="InterPro" id="IPR004365">
    <property type="entry name" value="NA-bd_OB_tRNA"/>
</dbReference>
<dbReference type="InterPro" id="IPR045864">
    <property type="entry name" value="aa-tRNA-synth_II/BPL/LPL"/>
</dbReference>
<evidence type="ECO:0000256" key="6">
    <source>
        <dbReference type="ARBA" id="ARBA00022917"/>
    </source>
</evidence>
<dbReference type="HAMAP" id="MF_00534">
    <property type="entry name" value="Asn_tRNA_synth"/>
    <property type="match status" value="1"/>
</dbReference>
<keyword evidence="7 8" id="KW-0030">Aminoacyl-tRNA synthetase</keyword>
<dbReference type="CDD" id="cd04318">
    <property type="entry name" value="EcAsnRS_like_N"/>
    <property type="match status" value="1"/>
</dbReference>
<evidence type="ECO:0000256" key="8">
    <source>
        <dbReference type="HAMAP-Rule" id="MF_00534"/>
    </source>
</evidence>
<keyword evidence="6 8" id="KW-0648">Protein biosynthesis</keyword>
<comment type="catalytic activity">
    <reaction evidence="8">
        <text>tRNA(Asn) + L-asparagine + ATP = L-asparaginyl-tRNA(Asn) + AMP + diphosphate + H(+)</text>
        <dbReference type="Rhea" id="RHEA:11180"/>
        <dbReference type="Rhea" id="RHEA-COMP:9659"/>
        <dbReference type="Rhea" id="RHEA-COMP:9674"/>
        <dbReference type="ChEBI" id="CHEBI:15378"/>
        <dbReference type="ChEBI" id="CHEBI:30616"/>
        <dbReference type="ChEBI" id="CHEBI:33019"/>
        <dbReference type="ChEBI" id="CHEBI:58048"/>
        <dbReference type="ChEBI" id="CHEBI:78442"/>
        <dbReference type="ChEBI" id="CHEBI:78515"/>
        <dbReference type="ChEBI" id="CHEBI:456215"/>
        <dbReference type="EC" id="6.1.1.22"/>
    </reaction>
</comment>
<evidence type="ECO:0000256" key="3">
    <source>
        <dbReference type="ARBA" id="ARBA00022598"/>
    </source>
</evidence>
<dbReference type="PANTHER" id="PTHR22594">
    <property type="entry name" value="ASPARTYL/LYSYL-TRNA SYNTHETASE"/>
    <property type="match status" value="1"/>
</dbReference>
<keyword evidence="4 8" id="KW-0547">Nucleotide-binding</keyword>
<dbReference type="PANTHER" id="PTHR22594:SF34">
    <property type="entry name" value="ASPARAGINE--TRNA LIGASE, MITOCHONDRIAL-RELATED"/>
    <property type="match status" value="1"/>
</dbReference>
<dbReference type="PROSITE" id="PS50862">
    <property type="entry name" value="AA_TRNA_LIGASE_II"/>
    <property type="match status" value="1"/>
</dbReference>
<dbReference type="SUPFAM" id="SSF50249">
    <property type="entry name" value="Nucleic acid-binding proteins"/>
    <property type="match status" value="1"/>
</dbReference>
<dbReference type="GO" id="GO:0004816">
    <property type="term" value="F:asparagine-tRNA ligase activity"/>
    <property type="evidence" value="ECO:0007669"/>
    <property type="project" value="UniProtKB-EC"/>
</dbReference>
<evidence type="ECO:0000256" key="7">
    <source>
        <dbReference type="ARBA" id="ARBA00023146"/>
    </source>
</evidence>
<dbReference type="InterPro" id="IPR006195">
    <property type="entry name" value="aa-tRNA-synth_II"/>
</dbReference>
<dbReference type="RefSeq" id="WP_198689270.1">
    <property type="nucleotide sequence ID" value="NZ_CAWPUD010000025.1"/>
</dbReference>
<feature type="domain" description="Aminoacyl-transfer RNA synthetases class-II family profile" evidence="9">
    <location>
        <begin position="139"/>
        <end position="456"/>
    </location>
</feature>
<accession>A0ABS0U3L1</accession>